<dbReference type="AlphaFoldDB" id="A0AAE1JWH1"/>
<feature type="domain" description="DUF6469" evidence="7">
    <location>
        <begin position="106"/>
        <end position="192"/>
    </location>
</feature>
<feature type="domain" description="DNA2/NAM7 helicase-like C-terminal" evidence="6">
    <location>
        <begin position="687"/>
        <end position="883"/>
    </location>
</feature>
<evidence type="ECO:0000256" key="1">
    <source>
        <dbReference type="ARBA" id="ARBA00022741"/>
    </source>
</evidence>
<sequence>MMERTCNEKGKGKGKGKTDLVDIVFSWTFGDALNKNLYKDKVPKIPRTFVSATEYMKSFVPSLIEETHGDLCSSLEGISQAPTFKILTCKRMTKGLIYQLTFDESHGGGYEPAPGDLIALTDDRPRGIQDLNKPGRFYHVAYVQMSQGRQIRILSSKSIEIEPDMRGNNVKMLYATYLINLMTNIRIWKALSSQLEGANFNIIGEVLQSDQLIGKSSHICPSLEHGNTDISMTTNVIRSQHLNESQKEAVISSVAMRKCHHNQSVKLIWGPPGTGKTKTVASMLFALLKLKTRTLTCAPTNTAVLEVAARLRGLVEDQLQFDTYGLGDIVLFGNISRMKVDDYCGLPDIFLDYRVDMLEKCLSPLTGWKHDLESMISLLENPHQQYLLSNIDAKHEEDNNDLMSLEQFTKLNYGNVEQAYLSCKQLEDNKNDRMTLKQYVKKRYSFINDQYLSYKAEVQFVKRRFSFICVNLKSSLQTLYSQLPTSLVPFEVAKNICATLDLLEALGNSLHQNEFIEIPTKNVEGKSNVIQPELSNVKEKKLDIFSICSGMMQMFLNSMHVETQVPIKEVTFDFGRLSMKRDECLRILRSLSQAISLPQLGSLFEIRDICLKKACLIFCTASGSSKLFTKGMTPLPFIVIDEAAQLKECESTIPLQLPGARHAILIGDERQLPAMVKSKISDYAGFGRSMFERLVLLGFMKHLLKVQFRMHPSISLFPNREFYQGQLLDGMHVKDSNHSKRFLEGKMYSSYSFINIAQGKEQFGYGHSLKNMVEVAAISEIIKRLHKEFLSKRRKVSIGVISAYKAQVHEIEEKVKQYHLVSDPDFSVNIRSVDGFQGGEEDIIMISTVRSNKQGNVGFLSNRQRTNVALTRARHCLWILGNAETLKQSGSVWRRLVNDAKERGCFHNGDDDQNLAQAINNAFPKHELVGKSNHINRSVYVI</sequence>
<keyword evidence="3" id="KW-0347">Helicase</keyword>
<organism evidence="8 9">
    <name type="scientific">Acacia crassicarpa</name>
    <name type="common">northern wattle</name>
    <dbReference type="NCBI Taxonomy" id="499986"/>
    <lineage>
        <taxon>Eukaryota</taxon>
        <taxon>Viridiplantae</taxon>
        <taxon>Streptophyta</taxon>
        <taxon>Embryophyta</taxon>
        <taxon>Tracheophyta</taxon>
        <taxon>Spermatophyta</taxon>
        <taxon>Magnoliopsida</taxon>
        <taxon>eudicotyledons</taxon>
        <taxon>Gunneridae</taxon>
        <taxon>Pentapetalae</taxon>
        <taxon>rosids</taxon>
        <taxon>fabids</taxon>
        <taxon>Fabales</taxon>
        <taxon>Fabaceae</taxon>
        <taxon>Caesalpinioideae</taxon>
        <taxon>mimosoid clade</taxon>
        <taxon>Acacieae</taxon>
        <taxon>Acacia</taxon>
    </lineage>
</organism>
<dbReference type="CDD" id="cd18808">
    <property type="entry name" value="SF1_C_Upf1"/>
    <property type="match status" value="1"/>
</dbReference>
<comment type="caution">
    <text evidence="8">The sequence shown here is derived from an EMBL/GenBank/DDBJ whole genome shotgun (WGS) entry which is preliminary data.</text>
</comment>
<dbReference type="InterPro" id="IPR041677">
    <property type="entry name" value="DNA2/NAM7_AAA_11"/>
</dbReference>
<evidence type="ECO:0000259" key="7">
    <source>
        <dbReference type="Pfam" id="PF20073"/>
    </source>
</evidence>
<dbReference type="GO" id="GO:0005524">
    <property type="term" value="F:ATP binding"/>
    <property type="evidence" value="ECO:0007669"/>
    <property type="project" value="UniProtKB-KW"/>
</dbReference>
<dbReference type="Pfam" id="PF13086">
    <property type="entry name" value="AAA_11"/>
    <property type="match status" value="2"/>
</dbReference>
<keyword evidence="2" id="KW-0378">Hydrolase</keyword>
<dbReference type="PANTHER" id="PTHR10887:SF522">
    <property type="entry name" value="P-LOOP CONTAINING NUCLEOSIDE TRIPHOSPHATE HYDROLASES SUPERFAMILY PROTEIN"/>
    <property type="match status" value="1"/>
</dbReference>
<proteinExistence type="predicted"/>
<accession>A0AAE1JWH1</accession>
<dbReference type="Pfam" id="PF20073">
    <property type="entry name" value="DUF6469"/>
    <property type="match status" value="1"/>
</dbReference>
<gene>
    <name evidence="8" type="ORF">QN277_015992</name>
</gene>
<feature type="domain" description="DNA2/NAM7 helicase helicase" evidence="5">
    <location>
        <begin position="241"/>
        <end position="336"/>
    </location>
</feature>
<evidence type="ECO:0000256" key="4">
    <source>
        <dbReference type="ARBA" id="ARBA00022840"/>
    </source>
</evidence>
<dbReference type="GO" id="GO:0016787">
    <property type="term" value="F:hydrolase activity"/>
    <property type="evidence" value="ECO:0007669"/>
    <property type="project" value="UniProtKB-KW"/>
</dbReference>
<dbReference type="InterPro" id="IPR027417">
    <property type="entry name" value="P-loop_NTPase"/>
</dbReference>
<dbReference type="Gene3D" id="3.40.50.300">
    <property type="entry name" value="P-loop containing nucleotide triphosphate hydrolases"/>
    <property type="match status" value="3"/>
</dbReference>
<evidence type="ECO:0000313" key="9">
    <source>
        <dbReference type="Proteomes" id="UP001293593"/>
    </source>
</evidence>
<evidence type="ECO:0000256" key="2">
    <source>
        <dbReference type="ARBA" id="ARBA00022801"/>
    </source>
</evidence>
<dbReference type="FunFam" id="3.40.50.300:FF:000326">
    <property type="entry name" value="P-loop containing nucleoside triphosphate hydrolase"/>
    <property type="match status" value="1"/>
</dbReference>
<evidence type="ECO:0000313" key="8">
    <source>
        <dbReference type="EMBL" id="KAK4278100.1"/>
    </source>
</evidence>
<evidence type="ECO:0000256" key="3">
    <source>
        <dbReference type="ARBA" id="ARBA00022806"/>
    </source>
</evidence>
<dbReference type="GO" id="GO:0005694">
    <property type="term" value="C:chromosome"/>
    <property type="evidence" value="ECO:0007669"/>
    <property type="project" value="UniProtKB-ARBA"/>
</dbReference>
<keyword evidence="4" id="KW-0067">ATP-binding</keyword>
<name>A0AAE1JWH1_9FABA</name>
<dbReference type="InterPro" id="IPR045055">
    <property type="entry name" value="DNA2/NAM7-like"/>
</dbReference>
<dbReference type="GO" id="GO:0004386">
    <property type="term" value="F:helicase activity"/>
    <property type="evidence" value="ECO:0007669"/>
    <property type="project" value="UniProtKB-KW"/>
</dbReference>
<dbReference type="Pfam" id="PF13087">
    <property type="entry name" value="AAA_12"/>
    <property type="match status" value="1"/>
</dbReference>
<dbReference type="InterPro" id="IPR041679">
    <property type="entry name" value="DNA2/NAM7-like_C"/>
</dbReference>
<keyword evidence="9" id="KW-1185">Reference proteome</keyword>
<reference evidence="8" key="1">
    <citation type="submission" date="2023-10" db="EMBL/GenBank/DDBJ databases">
        <title>Chromosome-level genome of the transformable northern wattle, Acacia crassicarpa.</title>
        <authorList>
            <person name="Massaro I."/>
            <person name="Sinha N.R."/>
            <person name="Poethig S."/>
            <person name="Leichty A.R."/>
        </authorList>
    </citation>
    <scope>NUCLEOTIDE SEQUENCE</scope>
    <source>
        <strain evidence="8">Acra3RX</strain>
        <tissue evidence="8">Leaf</tissue>
    </source>
</reference>
<dbReference type="SUPFAM" id="SSF52540">
    <property type="entry name" value="P-loop containing nucleoside triphosphate hydrolases"/>
    <property type="match status" value="1"/>
</dbReference>
<dbReference type="PANTHER" id="PTHR10887">
    <property type="entry name" value="DNA2/NAM7 HELICASE FAMILY"/>
    <property type="match status" value="1"/>
</dbReference>
<keyword evidence="1" id="KW-0547">Nucleotide-binding</keyword>
<dbReference type="InterPro" id="IPR045529">
    <property type="entry name" value="DUF6469"/>
</dbReference>
<feature type="domain" description="DNA2/NAM7 helicase helicase" evidence="5">
    <location>
        <begin position="606"/>
        <end position="679"/>
    </location>
</feature>
<evidence type="ECO:0000259" key="6">
    <source>
        <dbReference type="Pfam" id="PF13087"/>
    </source>
</evidence>
<dbReference type="InterPro" id="IPR047187">
    <property type="entry name" value="SF1_C_Upf1"/>
</dbReference>
<dbReference type="EMBL" id="JAWXYG010000003">
    <property type="protein sequence ID" value="KAK4278100.1"/>
    <property type="molecule type" value="Genomic_DNA"/>
</dbReference>
<protein>
    <submittedName>
        <fullName evidence="8">Uncharacterized protein</fullName>
    </submittedName>
</protein>
<evidence type="ECO:0000259" key="5">
    <source>
        <dbReference type="Pfam" id="PF13086"/>
    </source>
</evidence>
<dbReference type="Proteomes" id="UP001293593">
    <property type="component" value="Unassembled WGS sequence"/>
</dbReference>